<name>A0A316TLN1_9ACTN</name>
<feature type="transmembrane region" description="Helical" evidence="1">
    <location>
        <begin position="106"/>
        <end position="124"/>
    </location>
</feature>
<dbReference type="InterPro" id="IPR019251">
    <property type="entry name" value="DUF2231_TM"/>
</dbReference>
<feature type="transmembrane region" description="Helical" evidence="1">
    <location>
        <begin position="131"/>
        <end position="152"/>
    </location>
</feature>
<dbReference type="AlphaFoldDB" id="A0A316TLN1"/>
<keyword evidence="4" id="KW-1185">Reference proteome</keyword>
<evidence type="ECO:0000259" key="2">
    <source>
        <dbReference type="Pfam" id="PF09990"/>
    </source>
</evidence>
<dbReference type="EMBL" id="QGDD01000001">
    <property type="protein sequence ID" value="PWN04159.1"/>
    <property type="molecule type" value="Genomic_DNA"/>
</dbReference>
<evidence type="ECO:0000313" key="4">
    <source>
        <dbReference type="Proteomes" id="UP000245507"/>
    </source>
</evidence>
<protein>
    <recommendedName>
        <fullName evidence="2">DUF2231 domain-containing protein</fullName>
    </recommendedName>
</protein>
<dbReference type="Proteomes" id="UP000245507">
    <property type="component" value="Unassembled WGS sequence"/>
</dbReference>
<keyword evidence="1" id="KW-0472">Membrane</keyword>
<keyword evidence="1" id="KW-0812">Transmembrane</keyword>
<evidence type="ECO:0000256" key="1">
    <source>
        <dbReference type="SAM" id="Phobius"/>
    </source>
</evidence>
<feature type="domain" description="DUF2231" evidence="2">
    <location>
        <begin position="23"/>
        <end position="162"/>
    </location>
</feature>
<dbReference type="Pfam" id="PF09990">
    <property type="entry name" value="DUF2231"/>
    <property type="match status" value="1"/>
</dbReference>
<evidence type="ECO:0000313" key="3">
    <source>
        <dbReference type="EMBL" id="PWN04159.1"/>
    </source>
</evidence>
<comment type="caution">
    <text evidence="3">The sequence shown here is derived from an EMBL/GenBank/DDBJ whole genome shotgun (WGS) entry which is preliminary data.</text>
</comment>
<keyword evidence="1" id="KW-1133">Transmembrane helix</keyword>
<sequence>MNRSSLRSVMPHVMHSFVMEINGLPLHALVVHGAVVLTPLAALAAIVYAVPGRWRDWLRWPVLVGALIAVGAVWTAYLSGEDLVDGNPYGGPLAELLETHEDRADIFRWAATGFAAAALAATGLHRREGAVRIVLGVVLAALAVLTLVYAILTGDAGAQIAWYGVGD</sequence>
<feature type="transmembrane region" description="Helical" evidence="1">
    <location>
        <begin position="26"/>
        <end position="50"/>
    </location>
</feature>
<reference evidence="3 4" key="1">
    <citation type="submission" date="2018-05" db="EMBL/GenBank/DDBJ databases">
        <title>Nocardioides silvaticus genome.</title>
        <authorList>
            <person name="Li C."/>
            <person name="Wang G."/>
        </authorList>
    </citation>
    <scope>NUCLEOTIDE SEQUENCE [LARGE SCALE GENOMIC DNA]</scope>
    <source>
        <strain evidence="3 4">CCTCC AB 2018079</strain>
    </source>
</reference>
<organism evidence="3 4">
    <name type="scientific">Nocardioides silvaticus</name>
    <dbReference type="NCBI Taxonomy" id="2201891"/>
    <lineage>
        <taxon>Bacteria</taxon>
        <taxon>Bacillati</taxon>
        <taxon>Actinomycetota</taxon>
        <taxon>Actinomycetes</taxon>
        <taxon>Propionibacteriales</taxon>
        <taxon>Nocardioidaceae</taxon>
        <taxon>Nocardioides</taxon>
    </lineage>
</organism>
<gene>
    <name evidence="3" type="ORF">DJ010_00395</name>
</gene>
<accession>A0A316TLN1</accession>
<proteinExistence type="predicted"/>
<feature type="transmembrane region" description="Helical" evidence="1">
    <location>
        <begin position="57"/>
        <end position="77"/>
    </location>
</feature>